<comment type="function">
    <text evidence="17">Core subunit of the mitochondrial membrane respiratory chain NADH dehydrogenase (Complex I) which catalyzes electron transfer from NADH through the respiratory chain, using ubiquinone as an electron acceptor. Essential for the catalytic activity and assembly of complex I.</text>
</comment>
<feature type="transmembrane region" description="Helical" evidence="17">
    <location>
        <begin position="147"/>
        <end position="165"/>
    </location>
</feature>
<keyword evidence="5" id="KW-0813">Transport</keyword>
<keyword evidence="14 17" id="KW-0496">Mitochondrion</keyword>
<feature type="transmembrane region" description="Helical" evidence="17">
    <location>
        <begin position="201"/>
        <end position="224"/>
    </location>
</feature>
<evidence type="ECO:0000256" key="5">
    <source>
        <dbReference type="ARBA" id="ARBA00022448"/>
    </source>
</evidence>
<protein>
    <recommendedName>
        <fullName evidence="4 17">NADH-ubiquinone oxidoreductase chain 2</fullName>
        <ecNumber evidence="3 17">7.1.1.2</ecNumber>
    </recommendedName>
</protein>
<evidence type="ECO:0000259" key="19">
    <source>
        <dbReference type="Pfam" id="PF06444"/>
    </source>
</evidence>
<evidence type="ECO:0000256" key="9">
    <source>
        <dbReference type="ARBA" id="ARBA00022967"/>
    </source>
</evidence>
<dbReference type="GO" id="GO:0005743">
    <property type="term" value="C:mitochondrial inner membrane"/>
    <property type="evidence" value="ECO:0007669"/>
    <property type="project" value="UniProtKB-SubCell"/>
</dbReference>
<evidence type="ECO:0000256" key="1">
    <source>
        <dbReference type="ARBA" id="ARBA00004448"/>
    </source>
</evidence>
<comment type="subcellular location">
    <subcellularLocation>
        <location evidence="1 17">Mitochondrion inner membrane</location>
        <topology evidence="1 17">Multi-pass membrane protein</topology>
    </subcellularLocation>
</comment>
<evidence type="ECO:0000256" key="16">
    <source>
        <dbReference type="ARBA" id="ARBA00049551"/>
    </source>
</evidence>
<organism evidence="20">
    <name type="scientific">Pelophylax cf. bedriagae 'Middle East'</name>
    <dbReference type="NCBI Taxonomy" id="909428"/>
    <lineage>
        <taxon>Eukaryota</taxon>
        <taxon>Metazoa</taxon>
        <taxon>Chordata</taxon>
        <taxon>Craniata</taxon>
        <taxon>Vertebrata</taxon>
        <taxon>Euteleostomi</taxon>
        <taxon>Amphibia</taxon>
        <taxon>Batrachia</taxon>
        <taxon>Anura</taxon>
        <taxon>Neobatrachia</taxon>
        <taxon>Ranoidea</taxon>
        <taxon>Ranidae</taxon>
        <taxon>Pelophylax</taxon>
    </lineage>
</organism>
<keyword evidence="8 17" id="KW-0999">Mitochondrion inner membrane</keyword>
<dbReference type="AlphaFoldDB" id="E3TH71"/>
<evidence type="ECO:0000313" key="20">
    <source>
        <dbReference type="EMBL" id="ADO66043.1"/>
    </source>
</evidence>
<keyword evidence="10 17" id="KW-0249">Electron transport</keyword>
<dbReference type="GO" id="GO:0006120">
    <property type="term" value="P:mitochondrial electron transport, NADH to ubiquinone"/>
    <property type="evidence" value="ECO:0007669"/>
    <property type="project" value="InterPro"/>
</dbReference>
<name>E3TH71_9NEOB</name>
<geneLocation type="mitochondrion" evidence="20"/>
<evidence type="ECO:0000259" key="18">
    <source>
        <dbReference type="Pfam" id="PF00361"/>
    </source>
</evidence>
<evidence type="ECO:0000256" key="8">
    <source>
        <dbReference type="ARBA" id="ARBA00022792"/>
    </source>
</evidence>
<evidence type="ECO:0000256" key="7">
    <source>
        <dbReference type="ARBA" id="ARBA00022692"/>
    </source>
</evidence>
<evidence type="ECO:0000256" key="11">
    <source>
        <dbReference type="ARBA" id="ARBA00022989"/>
    </source>
</evidence>
<evidence type="ECO:0000256" key="3">
    <source>
        <dbReference type="ARBA" id="ARBA00012944"/>
    </source>
</evidence>
<evidence type="ECO:0000256" key="13">
    <source>
        <dbReference type="ARBA" id="ARBA00023075"/>
    </source>
</evidence>
<keyword evidence="13 17" id="KW-0830">Ubiquinone</keyword>
<dbReference type="Pfam" id="PF06444">
    <property type="entry name" value="NADH_dehy_S2_C"/>
    <property type="match status" value="1"/>
</dbReference>
<feature type="domain" description="NADH dehydrogenase subunit 2 C-terminal" evidence="19">
    <location>
        <begin position="289"/>
        <end position="341"/>
    </location>
</feature>
<keyword evidence="7 17" id="KW-0812">Transmembrane</keyword>
<dbReference type="PANTHER" id="PTHR46552">
    <property type="entry name" value="NADH-UBIQUINONE OXIDOREDUCTASE CHAIN 2"/>
    <property type="match status" value="1"/>
</dbReference>
<keyword evidence="11 17" id="KW-1133">Transmembrane helix</keyword>
<evidence type="ECO:0000256" key="4">
    <source>
        <dbReference type="ARBA" id="ARBA00021008"/>
    </source>
</evidence>
<evidence type="ECO:0000256" key="10">
    <source>
        <dbReference type="ARBA" id="ARBA00022982"/>
    </source>
</evidence>
<dbReference type="PRINTS" id="PR01436">
    <property type="entry name" value="NADHDHGNASE2"/>
</dbReference>
<gene>
    <name evidence="20" type="primary">ND2</name>
</gene>
<feature type="transmembrane region" description="Helical" evidence="17">
    <location>
        <begin position="92"/>
        <end position="110"/>
    </location>
</feature>
<evidence type="ECO:0000256" key="12">
    <source>
        <dbReference type="ARBA" id="ARBA00023027"/>
    </source>
</evidence>
<comment type="catalytic activity">
    <reaction evidence="16 17">
        <text>a ubiquinone + NADH + 5 H(+)(in) = a ubiquinol + NAD(+) + 4 H(+)(out)</text>
        <dbReference type="Rhea" id="RHEA:29091"/>
        <dbReference type="Rhea" id="RHEA-COMP:9565"/>
        <dbReference type="Rhea" id="RHEA-COMP:9566"/>
        <dbReference type="ChEBI" id="CHEBI:15378"/>
        <dbReference type="ChEBI" id="CHEBI:16389"/>
        <dbReference type="ChEBI" id="CHEBI:17976"/>
        <dbReference type="ChEBI" id="CHEBI:57540"/>
        <dbReference type="ChEBI" id="CHEBI:57945"/>
        <dbReference type="EC" id="7.1.1.2"/>
    </reaction>
</comment>
<dbReference type="EC" id="7.1.1.2" evidence="3 17"/>
<dbReference type="EMBL" id="GU812132">
    <property type="protein sequence ID" value="ADO66043.1"/>
    <property type="molecule type" value="Genomic_DNA"/>
</dbReference>
<reference evidence="20" key="1">
    <citation type="journal article" date="2010" name="J. Biogeogr.">
        <title>Phylogeographic patterns of genetic diversity in eastern Mediterranean water frogs have been determined by Late Cenozoic environmental change and geological processes.</title>
        <authorList>
            <person name="Akin C."/>
            <person name="Bilgin C."/>
            <person name="Beerli P."/>
            <person name="Westaway R."/>
            <person name="Ohst T."/>
            <person name="Litvinchuk S.N."/>
            <person name="Uzzell T."/>
            <person name="Bilgin M."/>
            <person name="Hotz H."/>
            <person name="Guex G.-D."/>
            <person name="Plotner J."/>
        </authorList>
    </citation>
    <scope>NUCLEOTIDE SEQUENCE</scope>
</reference>
<proteinExistence type="inferred from homology"/>
<dbReference type="Pfam" id="PF00361">
    <property type="entry name" value="Proton_antipo_M"/>
    <property type="match status" value="1"/>
</dbReference>
<sequence length="345" mass="37705">MNPLALTIFLLSLAIGTTITLSSCHWLLAWVGLEINTLAIIPLMTKTPHPRAIEAATKYFLTQAAASALVLFSSLINAWQTGEWNIDSISDLPMNALSIALMMKLGLAPLHFWMPEVLQGISLSTGLILSTWQKIAPMTLLFQTSHLINLDLTIILGLTSILVGGWGGIGQTQLRKIMAFSSIGHLGWMIIVLKFNPSLTLFNFILYIVMTASMFLSLMTLSTTKMSQISTSWSKTPTLTASTLLILLSLAGLPPLTGFAPKLLITLELVKQNATLLAALVMLASLLALFFYLRLTYIVSLTLPPNTPNSFSFWRTSNKPLAITAIMNTLALIFLPLTTTLLIFL</sequence>
<keyword evidence="6 17" id="KW-0679">Respiratory chain</keyword>
<feature type="transmembrane region" description="Helical" evidence="17">
    <location>
        <begin position="236"/>
        <end position="256"/>
    </location>
</feature>
<comment type="similarity">
    <text evidence="2 17">Belongs to the complex I subunit 2 family.</text>
</comment>
<dbReference type="PANTHER" id="PTHR46552:SF1">
    <property type="entry name" value="NADH-UBIQUINONE OXIDOREDUCTASE CHAIN 2"/>
    <property type="match status" value="1"/>
</dbReference>
<dbReference type="InterPro" id="IPR010933">
    <property type="entry name" value="NADH_DH_su2_C"/>
</dbReference>
<evidence type="ECO:0000256" key="6">
    <source>
        <dbReference type="ARBA" id="ARBA00022660"/>
    </source>
</evidence>
<evidence type="ECO:0000256" key="14">
    <source>
        <dbReference type="ARBA" id="ARBA00023128"/>
    </source>
</evidence>
<keyword evidence="9 17" id="KW-1278">Translocase</keyword>
<dbReference type="GO" id="GO:0008137">
    <property type="term" value="F:NADH dehydrogenase (ubiquinone) activity"/>
    <property type="evidence" value="ECO:0007669"/>
    <property type="project" value="UniProtKB-EC"/>
</dbReference>
<keyword evidence="12 17" id="KW-0520">NAD</keyword>
<dbReference type="InterPro" id="IPR003917">
    <property type="entry name" value="NADH_UbQ_OxRdtase_chain2"/>
</dbReference>
<dbReference type="InterPro" id="IPR050175">
    <property type="entry name" value="Complex_I_Subunit_2"/>
</dbReference>
<evidence type="ECO:0000256" key="17">
    <source>
        <dbReference type="RuleBase" id="RU003403"/>
    </source>
</evidence>
<evidence type="ECO:0000256" key="2">
    <source>
        <dbReference type="ARBA" id="ARBA00007012"/>
    </source>
</evidence>
<feature type="transmembrane region" description="Helical" evidence="17">
    <location>
        <begin position="56"/>
        <end position="80"/>
    </location>
</feature>
<feature type="transmembrane region" description="Helical" evidence="17">
    <location>
        <begin position="276"/>
        <end position="300"/>
    </location>
</feature>
<feature type="domain" description="NADH:quinone oxidoreductase/Mrp antiporter transmembrane" evidence="18">
    <location>
        <begin position="24"/>
        <end position="287"/>
    </location>
</feature>
<keyword evidence="15 17" id="KW-0472">Membrane</keyword>
<dbReference type="InterPro" id="IPR001750">
    <property type="entry name" value="ND/Mrp_TM"/>
</dbReference>
<evidence type="ECO:0000256" key="15">
    <source>
        <dbReference type="ARBA" id="ARBA00023136"/>
    </source>
</evidence>
<feature type="transmembrane region" description="Helical" evidence="17">
    <location>
        <begin position="321"/>
        <end position="344"/>
    </location>
</feature>
<accession>E3TH71</accession>